<organism evidence="3 4">
    <name type="scientific">Cercophora scortea</name>
    <dbReference type="NCBI Taxonomy" id="314031"/>
    <lineage>
        <taxon>Eukaryota</taxon>
        <taxon>Fungi</taxon>
        <taxon>Dikarya</taxon>
        <taxon>Ascomycota</taxon>
        <taxon>Pezizomycotina</taxon>
        <taxon>Sordariomycetes</taxon>
        <taxon>Sordariomycetidae</taxon>
        <taxon>Sordariales</taxon>
        <taxon>Lasiosphaeriaceae</taxon>
        <taxon>Cercophora</taxon>
    </lineage>
</organism>
<reference evidence="3" key="2">
    <citation type="submission" date="2023-06" db="EMBL/GenBank/DDBJ databases">
        <authorList>
            <consortium name="Lawrence Berkeley National Laboratory"/>
            <person name="Haridas S."/>
            <person name="Hensen N."/>
            <person name="Bonometti L."/>
            <person name="Westerberg I."/>
            <person name="Brannstrom I.O."/>
            <person name="Guillou S."/>
            <person name="Cros-Aarteil S."/>
            <person name="Calhoun S."/>
            <person name="Kuo A."/>
            <person name="Mondo S."/>
            <person name="Pangilinan J."/>
            <person name="Riley R."/>
            <person name="Labutti K."/>
            <person name="Andreopoulos B."/>
            <person name="Lipzen A."/>
            <person name="Chen C."/>
            <person name="Yanf M."/>
            <person name="Daum C."/>
            <person name="Ng V."/>
            <person name="Clum A."/>
            <person name="Steindorff A."/>
            <person name="Ohm R."/>
            <person name="Martin F."/>
            <person name="Silar P."/>
            <person name="Natvig D."/>
            <person name="Lalanne C."/>
            <person name="Gautier V."/>
            <person name="Ament-Velasquez S.L."/>
            <person name="Kruys A."/>
            <person name="Hutchinson M.I."/>
            <person name="Powell A.J."/>
            <person name="Barry K."/>
            <person name="Miller A.N."/>
            <person name="Grigoriev I.V."/>
            <person name="Debuchy R."/>
            <person name="Gladieux P."/>
            <person name="Thoren M.H."/>
            <person name="Johannesson H."/>
        </authorList>
    </citation>
    <scope>NUCLEOTIDE SEQUENCE</scope>
    <source>
        <strain evidence="3">SMH4131-1</strain>
    </source>
</reference>
<evidence type="ECO:0000313" key="4">
    <source>
        <dbReference type="Proteomes" id="UP001286456"/>
    </source>
</evidence>
<dbReference type="EMBL" id="JAUEPO010000002">
    <property type="protein sequence ID" value="KAK3332780.1"/>
    <property type="molecule type" value="Genomic_DNA"/>
</dbReference>
<feature type="domain" description="Beta-lactamase-related" evidence="2">
    <location>
        <begin position="25"/>
        <end position="476"/>
    </location>
</feature>
<comment type="caution">
    <text evidence="3">The sequence shown here is derived from an EMBL/GenBank/DDBJ whole genome shotgun (WGS) entry which is preliminary data.</text>
</comment>
<gene>
    <name evidence="3" type="ORF">B0T19DRAFT_354636</name>
</gene>
<reference evidence="3" key="1">
    <citation type="journal article" date="2023" name="Mol. Phylogenet. Evol.">
        <title>Genome-scale phylogeny and comparative genomics of the fungal order Sordariales.</title>
        <authorList>
            <person name="Hensen N."/>
            <person name="Bonometti L."/>
            <person name="Westerberg I."/>
            <person name="Brannstrom I.O."/>
            <person name="Guillou S."/>
            <person name="Cros-Aarteil S."/>
            <person name="Calhoun S."/>
            <person name="Haridas S."/>
            <person name="Kuo A."/>
            <person name="Mondo S."/>
            <person name="Pangilinan J."/>
            <person name="Riley R."/>
            <person name="LaButti K."/>
            <person name="Andreopoulos B."/>
            <person name="Lipzen A."/>
            <person name="Chen C."/>
            <person name="Yan M."/>
            <person name="Daum C."/>
            <person name="Ng V."/>
            <person name="Clum A."/>
            <person name="Steindorff A."/>
            <person name="Ohm R.A."/>
            <person name="Martin F."/>
            <person name="Silar P."/>
            <person name="Natvig D.O."/>
            <person name="Lalanne C."/>
            <person name="Gautier V."/>
            <person name="Ament-Velasquez S.L."/>
            <person name="Kruys A."/>
            <person name="Hutchinson M.I."/>
            <person name="Powell A.J."/>
            <person name="Barry K."/>
            <person name="Miller A.N."/>
            <person name="Grigoriev I.V."/>
            <person name="Debuchy R."/>
            <person name="Gladieux P."/>
            <person name="Hiltunen Thoren M."/>
            <person name="Johannesson H."/>
        </authorList>
    </citation>
    <scope>NUCLEOTIDE SEQUENCE</scope>
    <source>
        <strain evidence="3">SMH4131-1</strain>
    </source>
</reference>
<dbReference type="Proteomes" id="UP001286456">
    <property type="component" value="Unassembled WGS sequence"/>
</dbReference>
<dbReference type="InterPro" id="IPR012338">
    <property type="entry name" value="Beta-lactam/transpept-like"/>
</dbReference>
<evidence type="ECO:0000259" key="2">
    <source>
        <dbReference type="Pfam" id="PF00144"/>
    </source>
</evidence>
<name>A0AAE0MHV9_9PEZI</name>
<protein>
    <submittedName>
        <fullName evidence="3">Beta-lactamase/transpeptidase-like protein</fullName>
    </submittedName>
</protein>
<sequence>MSTSQQVKEEDDLAFDGLLQHLRPTIENLFAAYGNVGGSIGVLKDGHQSFLDIGRQGIGNSEPEPDSITIYLISSMTKPIVALAMFILINDGQSQLSLDTPLMDVFPELVDSPTNFLQYADRHLNMADLLDLRSTFLTCTNLWESLNGEIPWQTIDPILSLLRELPANEEFIAGDFRHKRNYSNECFALASAVIERKTGIPWTSFVHKKIFEPLGMDRTFAAVPGVERLGGSVAFSKSHSARVEGTLQAVRSYSFDQTPSFRATLRLLQSEAFVPPEPVEVSPSQASWASDTGASTPMGEAAGIMSCTRDLLKFYRKFIDVYHMRAGKQSREGFGQLTEVERGMAAMQDLIGGRDPSCTYASGWNRVIIPSALHGDGLWSRWPGADGGNAPRVEKAIDEDHNRDKTRPGCEHADARRLEVNLAWLFLRDVFQRDRLDDGSSLALYHGGNMVGATSFCFLIPASEIAVVVLCNTRGFFLDAANLTCMLLTDIIFDYDVGGRSSGTRLARAFINESCRNTRTVAAFIAAQYISELVHYESRLANEYEIADPVQYASCVGTYQLTDGIFAVVSEGKVALEFQLYGKGFKYPMRVKVREPLIHSKSSGVHHDEKQVVMTFAIPMADLVPTGVGGSNRLDVDDFKIIFKRFNELGVPGEFTWDFSRHEGGRREDIAFRRVHSFC</sequence>
<dbReference type="InterPro" id="IPR050491">
    <property type="entry name" value="AmpC-like"/>
</dbReference>
<evidence type="ECO:0000256" key="1">
    <source>
        <dbReference type="ARBA" id="ARBA00038215"/>
    </source>
</evidence>
<evidence type="ECO:0000313" key="3">
    <source>
        <dbReference type="EMBL" id="KAK3332780.1"/>
    </source>
</evidence>
<dbReference type="AlphaFoldDB" id="A0AAE0MHV9"/>
<dbReference type="Pfam" id="PF00144">
    <property type="entry name" value="Beta-lactamase"/>
    <property type="match status" value="1"/>
</dbReference>
<dbReference type="Gene3D" id="3.40.710.10">
    <property type="entry name" value="DD-peptidase/beta-lactamase superfamily"/>
    <property type="match status" value="1"/>
</dbReference>
<proteinExistence type="inferred from homology"/>
<dbReference type="PANTHER" id="PTHR46825:SF14">
    <property type="entry name" value="BETA-LACTAMASE-RELATED DOMAIN-CONTAINING PROTEIN"/>
    <property type="match status" value="1"/>
</dbReference>
<dbReference type="InterPro" id="IPR001466">
    <property type="entry name" value="Beta-lactam-related"/>
</dbReference>
<dbReference type="PANTHER" id="PTHR46825">
    <property type="entry name" value="D-ALANYL-D-ALANINE-CARBOXYPEPTIDASE/ENDOPEPTIDASE AMPH"/>
    <property type="match status" value="1"/>
</dbReference>
<accession>A0AAE0MHV9</accession>
<dbReference type="SUPFAM" id="SSF56601">
    <property type="entry name" value="beta-lactamase/transpeptidase-like"/>
    <property type="match status" value="1"/>
</dbReference>
<keyword evidence="4" id="KW-1185">Reference proteome</keyword>
<comment type="similarity">
    <text evidence="1">Belongs to the peptidase S12 family.</text>
</comment>